<comment type="caution">
    <text evidence="2">The sequence shown here is derived from an EMBL/GenBank/DDBJ whole genome shotgun (WGS) entry which is preliminary data.</text>
</comment>
<evidence type="ECO:0000256" key="1">
    <source>
        <dbReference type="ARBA" id="ARBA00007274"/>
    </source>
</evidence>
<reference evidence="2 3" key="1">
    <citation type="submission" date="2018-09" db="EMBL/GenBank/DDBJ databases">
        <title>Genomic Encyclopedia of Archaeal and Bacterial Type Strains, Phase II (KMG-II): from individual species to whole genera.</title>
        <authorList>
            <person name="Goeker M."/>
        </authorList>
    </citation>
    <scope>NUCLEOTIDE SEQUENCE [LARGE SCALE GENOMIC DNA]</scope>
    <source>
        <strain evidence="2 3">DSM 27148</strain>
    </source>
</reference>
<dbReference type="AlphaFoldDB" id="A0A419WAV0"/>
<keyword evidence="3" id="KW-1185">Reference proteome</keyword>
<organism evidence="2 3">
    <name type="scientific">Mangrovibacterium diazotrophicum</name>
    <dbReference type="NCBI Taxonomy" id="1261403"/>
    <lineage>
        <taxon>Bacteria</taxon>
        <taxon>Pseudomonadati</taxon>
        <taxon>Bacteroidota</taxon>
        <taxon>Bacteroidia</taxon>
        <taxon>Marinilabiliales</taxon>
        <taxon>Prolixibacteraceae</taxon>
        <taxon>Mangrovibacterium</taxon>
    </lineage>
</organism>
<dbReference type="CDD" id="cd03358">
    <property type="entry name" value="LbH_WxcM_N_like"/>
    <property type="match status" value="1"/>
</dbReference>
<dbReference type="PANTHER" id="PTHR43300:SF4">
    <property type="entry name" value="ACYL-[ACYL-CARRIER-PROTEIN]--UDP-N-ACETYLGLUCOSAMINE O-ACYLTRANSFERASE"/>
    <property type="match status" value="1"/>
</dbReference>
<dbReference type="Proteomes" id="UP000283387">
    <property type="component" value="Unassembled WGS sequence"/>
</dbReference>
<dbReference type="InterPro" id="IPR050179">
    <property type="entry name" value="Trans_hexapeptide_repeat"/>
</dbReference>
<dbReference type="EMBL" id="RAPN01000001">
    <property type="protein sequence ID" value="RKD92577.1"/>
    <property type="molecule type" value="Genomic_DNA"/>
</dbReference>
<dbReference type="InterPro" id="IPR001451">
    <property type="entry name" value="Hexapep"/>
</dbReference>
<name>A0A419WAV0_9BACT</name>
<proteinExistence type="inferred from homology"/>
<dbReference type="RefSeq" id="WP_120273769.1">
    <property type="nucleotide sequence ID" value="NZ_RAPN01000001.1"/>
</dbReference>
<dbReference type="SUPFAM" id="SSF51161">
    <property type="entry name" value="Trimeric LpxA-like enzymes"/>
    <property type="match status" value="1"/>
</dbReference>
<evidence type="ECO:0000313" key="3">
    <source>
        <dbReference type="Proteomes" id="UP000283387"/>
    </source>
</evidence>
<protein>
    <submittedName>
        <fullName evidence="2">UDP-2-acetamido-3-amino-2,3-dideoxy-glucuronate N-acetyltransferase</fullName>
    </submittedName>
</protein>
<dbReference type="PANTHER" id="PTHR43300">
    <property type="entry name" value="ACETYLTRANSFERASE"/>
    <property type="match status" value="1"/>
</dbReference>
<dbReference type="Gene3D" id="2.160.10.10">
    <property type="entry name" value="Hexapeptide repeat proteins"/>
    <property type="match status" value="1"/>
</dbReference>
<dbReference type="InterPro" id="IPR011004">
    <property type="entry name" value="Trimer_LpxA-like_sf"/>
</dbReference>
<dbReference type="OrthoDB" id="9801697at2"/>
<dbReference type="Pfam" id="PF00132">
    <property type="entry name" value="Hexapep"/>
    <property type="match status" value="2"/>
</dbReference>
<evidence type="ECO:0000313" key="2">
    <source>
        <dbReference type="EMBL" id="RKD92577.1"/>
    </source>
</evidence>
<dbReference type="GO" id="GO:0016740">
    <property type="term" value="F:transferase activity"/>
    <property type="evidence" value="ECO:0007669"/>
    <property type="project" value="UniProtKB-KW"/>
</dbReference>
<keyword evidence="2" id="KW-0808">Transferase</keyword>
<gene>
    <name evidence="2" type="ORF">BC643_2951</name>
</gene>
<accession>A0A419WAV0</accession>
<sequence>MKANFYAHPSACIDEGAHIGTNTKIWHFCHVMPGAQIGRDCTLGQNVFVGGKVRIGNGVKIQNNVSIYDSVVLEDEVFCGPSCVFTNVKNPRAFIERKDEYKPTTVKRGATIGANATIICGTTIGEYAMIGAGAVVTKDIKAHALVVGAPAMQIGWVSRVGITLDESLRCPETGEQYTVVNGELVEQK</sequence>
<comment type="similarity">
    <text evidence="1">Belongs to the transferase hexapeptide repeat family.</text>
</comment>